<dbReference type="AlphaFoldDB" id="A0A8I3WBJ9"/>
<protein>
    <submittedName>
        <fullName evidence="2">Uncharacterized protein</fullName>
    </submittedName>
</protein>
<reference evidence="2" key="3">
    <citation type="submission" date="2025-09" db="UniProtKB">
        <authorList>
            <consortium name="Ensembl"/>
        </authorList>
    </citation>
    <scope>IDENTIFICATION</scope>
</reference>
<dbReference type="GeneTree" id="ENSGT01150000286943"/>
<dbReference type="PANTHER" id="PTHR12138:SF162">
    <property type="entry name" value="CHROMOSOME UNDETERMINED SCAFFOLD_275, WHOLE GENOME SHOTGUN SEQUENCE"/>
    <property type="match status" value="1"/>
</dbReference>
<evidence type="ECO:0000256" key="1">
    <source>
        <dbReference type="SAM" id="Phobius"/>
    </source>
</evidence>
<feature type="transmembrane region" description="Helical" evidence="1">
    <location>
        <begin position="6"/>
        <end position="23"/>
    </location>
</feature>
<reference evidence="2 3" key="1">
    <citation type="submission" date="2009-03" db="EMBL/GenBank/DDBJ databases">
        <authorList>
            <person name="Warren W."/>
            <person name="Ye L."/>
            <person name="Minx P."/>
            <person name="Worley K."/>
            <person name="Gibbs R."/>
            <person name="Wilson R.K."/>
        </authorList>
    </citation>
    <scope>NUCLEOTIDE SEQUENCE [LARGE SCALE GENOMIC DNA]</scope>
</reference>
<proteinExistence type="predicted"/>
<keyword evidence="1" id="KW-0812">Transmembrane</keyword>
<evidence type="ECO:0000313" key="3">
    <source>
        <dbReference type="Proteomes" id="UP000008225"/>
    </source>
</evidence>
<sequence>MPGKYIFMSLFPFLLIYFFKSSNSHSMPHSLKGRLLIFFFFFFFFLRWSLTLSPRLECNGLILAHCNLYLPGSSNSPVSASQVAGITGACHHAANFCIFSSHGVSLCWSGWS</sequence>
<keyword evidence="3" id="KW-1185">Reference proteome</keyword>
<dbReference type="OMA" id="LHRICFL"/>
<feature type="transmembrane region" description="Helical" evidence="1">
    <location>
        <begin position="35"/>
        <end position="52"/>
    </location>
</feature>
<dbReference type="Proteomes" id="UP000008225">
    <property type="component" value="Chromosome 14"/>
</dbReference>
<reference evidence="2" key="2">
    <citation type="submission" date="2025-08" db="UniProtKB">
        <authorList>
            <consortium name="Ensembl"/>
        </authorList>
    </citation>
    <scope>IDENTIFICATION</scope>
</reference>
<keyword evidence="1" id="KW-1133">Transmembrane helix</keyword>
<organism evidence="2 3">
    <name type="scientific">Callithrix jacchus</name>
    <name type="common">White-tufted-ear marmoset</name>
    <name type="synonym">Simia Jacchus</name>
    <dbReference type="NCBI Taxonomy" id="9483"/>
    <lineage>
        <taxon>Eukaryota</taxon>
        <taxon>Metazoa</taxon>
        <taxon>Chordata</taxon>
        <taxon>Craniata</taxon>
        <taxon>Vertebrata</taxon>
        <taxon>Euteleostomi</taxon>
        <taxon>Mammalia</taxon>
        <taxon>Eutheria</taxon>
        <taxon>Euarchontoglires</taxon>
        <taxon>Primates</taxon>
        <taxon>Haplorrhini</taxon>
        <taxon>Platyrrhini</taxon>
        <taxon>Cebidae</taxon>
        <taxon>Callitrichinae</taxon>
        <taxon>Callithrix</taxon>
        <taxon>Callithrix</taxon>
    </lineage>
</organism>
<keyword evidence="1" id="KW-0472">Membrane</keyword>
<dbReference type="Ensembl" id="ENSCJAT00000134312.1">
    <property type="protein sequence ID" value="ENSCJAP00000090605.1"/>
    <property type="gene ID" value="ENSCJAG00000072007.1"/>
</dbReference>
<name>A0A8I3WBJ9_CALJA</name>
<dbReference type="PANTHER" id="PTHR12138">
    <property type="entry name" value="PRIMATE-EXPANDED PROTEIN FAMILY"/>
    <property type="match status" value="1"/>
</dbReference>
<accession>A0A8I3WBJ9</accession>
<evidence type="ECO:0000313" key="2">
    <source>
        <dbReference type="Ensembl" id="ENSCJAP00000090605.1"/>
    </source>
</evidence>